<evidence type="ECO:0000259" key="5">
    <source>
        <dbReference type="Pfam" id="PF13657"/>
    </source>
</evidence>
<evidence type="ECO:0000256" key="3">
    <source>
        <dbReference type="ARBA" id="ARBA00022777"/>
    </source>
</evidence>
<sequence>MNGYKVGTWSIEAGVDVLQYDRQWLQNKLRRPLSLSLPFTPGNLPHKGESVRFYFENLLPDHQEVRERVARRYKLKTADTYALLREVGRDCVGALQILPAGEAPPGEQQLVFEPLNASQVAAHIRSIAQAGPVGRQADDHAPFRLSIAGAQDKTALLYWRGQWGLPQGATPSTHILKPALGVTGGNQVDMSDSVENEWLCAQILAAYGLPVAQCEILSFEDQKVLSVKRFDRREWKGERLMRLPQEDMCQATGTSPAQKYEADGGPGMEAIMKLLDGSVERDRDRFHFFMAQLLFWMLAAIDGHAKNFSLFIKPEGRYEMTPLYDVISVYPYMGKAAHQLQPKRVKLAMAVRTKNPHWLVHTITRRHWVELGLRYGIQSPKGYGIDELLNKVVEHTPIAIAAVQKKLPTDFPEQVSVPIFAGLQQAAQRLAGVPLEAG</sequence>
<dbReference type="EMBL" id="VZOT01000005">
    <property type="protein sequence ID" value="KAB0586750.1"/>
    <property type="molecule type" value="Genomic_DNA"/>
</dbReference>
<evidence type="ECO:0000256" key="2">
    <source>
        <dbReference type="ARBA" id="ARBA00022679"/>
    </source>
</evidence>
<keyword evidence="3" id="KW-0418">Kinase</keyword>
<dbReference type="InterPro" id="IPR017508">
    <property type="entry name" value="HipA_N1"/>
</dbReference>
<evidence type="ECO:0000256" key="1">
    <source>
        <dbReference type="ARBA" id="ARBA00010164"/>
    </source>
</evidence>
<gene>
    <name evidence="6" type="ORF">F7P80_10000</name>
</gene>
<dbReference type="GO" id="GO:0005829">
    <property type="term" value="C:cytosol"/>
    <property type="evidence" value="ECO:0007669"/>
    <property type="project" value="TreeGrafter"/>
</dbReference>
<organism evidence="6">
    <name type="scientific">Comamonas kerstersii</name>
    <dbReference type="NCBI Taxonomy" id="225992"/>
    <lineage>
        <taxon>Bacteria</taxon>
        <taxon>Pseudomonadati</taxon>
        <taxon>Pseudomonadota</taxon>
        <taxon>Betaproteobacteria</taxon>
        <taxon>Burkholderiales</taxon>
        <taxon>Comamonadaceae</taxon>
        <taxon>Comamonas</taxon>
    </lineage>
</organism>
<proteinExistence type="inferred from homology"/>
<evidence type="ECO:0000259" key="4">
    <source>
        <dbReference type="Pfam" id="PF07804"/>
    </source>
</evidence>
<name>A0A6A1R2S6_9BURK</name>
<dbReference type="Pfam" id="PF13657">
    <property type="entry name" value="Couple_hipA"/>
    <property type="match status" value="1"/>
</dbReference>
<dbReference type="AlphaFoldDB" id="A0A6A1R2S6"/>
<evidence type="ECO:0000313" key="6">
    <source>
        <dbReference type="EMBL" id="KAB0586750.1"/>
    </source>
</evidence>
<keyword evidence="2" id="KW-0808">Transferase</keyword>
<comment type="similarity">
    <text evidence="1">Belongs to the HipA Ser/Thr kinase family.</text>
</comment>
<dbReference type="CDD" id="cd17808">
    <property type="entry name" value="HipA_Ec_like"/>
    <property type="match status" value="1"/>
</dbReference>
<dbReference type="InterPro" id="IPR012893">
    <property type="entry name" value="HipA-like_C"/>
</dbReference>
<feature type="domain" description="HipA-like C-terminal" evidence="4">
    <location>
        <begin position="145"/>
        <end position="378"/>
    </location>
</feature>
<dbReference type="Pfam" id="PF07804">
    <property type="entry name" value="HipA_C"/>
    <property type="match status" value="1"/>
</dbReference>
<dbReference type="PANTHER" id="PTHR37419:SF1">
    <property type="entry name" value="SERINE_THREONINE-PROTEIN KINASE TOXIN HIPA"/>
    <property type="match status" value="1"/>
</dbReference>
<dbReference type="InterPro" id="IPR052028">
    <property type="entry name" value="HipA_Ser/Thr_kinase"/>
</dbReference>
<reference evidence="6" key="1">
    <citation type="submission" date="2019-09" db="EMBL/GenBank/DDBJ databases">
        <title>Draft genome sequences of 48 bacterial type strains from the CCUG.</title>
        <authorList>
            <person name="Tunovic T."/>
            <person name="Pineiro-Iglesias B."/>
            <person name="Unosson C."/>
            <person name="Inganas E."/>
            <person name="Ohlen M."/>
            <person name="Cardew S."/>
            <person name="Jensie-Markopoulos S."/>
            <person name="Salva-Serra F."/>
            <person name="Jaen-Luchoro D."/>
            <person name="Karlsson R."/>
            <person name="Svensson-Stadler L."/>
            <person name="Chun J."/>
            <person name="Moore E."/>
        </authorList>
    </citation>
    <scope>NUCLEOTIDE SEQUENCE</scope>
    <source>
        <strain evidence="6">CCUG 15333</strain>
    </source>
</reference>
<accession>A0A6A1R2S6</accession>
<dbReference type="PANTHER" id="PTHR37419">
    <property type="entry name" value="SERINE/THREONINE-PROTEIN KINASE TOXIN HIPA"/>
    <property type="match status" value="1"/>
</dbReference>
<dbReference type="NCBIfam" id="TIGR03071">
    <property type="entry name" value="couple_hipA"/>
    <property type="match status" value="1"/>
</dbReference>
<dbReference type="GO" id="GO:0004674">
    <property type="term" value="F:protein serine/threonine kinase activity"/>
    <property type="evidence" value="ECO:0007669"/>
    <property type="project" value="TreeGrafter"/>
</dbReference>
<feature type="domain" description="HipA N-terminal subdomain 1" evidence="5">
    <location>
        <begin position="2"/>
        <end position="97"/>
    </location>
</feature>
<protein>
    <submittedName>
        <fullName evidence="6">Type II toxin-antitoxin system HipA family toxin</fullName>
    </submittedName>
</protein>
<comment type="caution">
    <text evidence="6">The sequence shown here is derived from an EMBL/GenBank/DDBJ whole genome shotgun (WGS) entry which is preliminary data.</text>
</comment>